<sequence>MPRTWRASSFRYEITSHVATASTSAPTTIHPSRRLVGRAADPSFSLLTGVLPRSRCSPACSLVSSGPGGPRRACLCSRSGSRGEVPTAGRAVEAGGWSGRSTGASGADPPHDWRVRRGSAARTAPNAPLASASSCDARPVRDTESGARYLGLDLAWSARNASGIAVVDATGRLIDSATVISDDDVAAWLSPHLADLAVVAVDAPLVVPNATGSRPVERELTRAYRSADAGTYPSNRTNPLFDPPRGETLATRFGWRIGTARPSLDTSAAVVPAACIEVYPHPAMVGLFGLDRVIPYKPRSTRTIEDRRVSLGVLMAHLEALEPLALAGHPRWRAHRATLATASRPVDLKRLEDELDGIFCAHLAWLWGTGSTALRVWGDDVDGFIVAPDRADTPDRS</sequence>
<comment type="caution">
    <text evidence="2">The sequence shown here is derived from an EMBL/GenBank/DDBJ whole genome shotgun (WGS) entry which is preliminary data.</text>
</comment>
<reference evidence="2 3" key="1">
    <citation type="submission" date="2018-03" db="EMBL/GenBank/DDBJ databases">
        <title>Genome assembly of novel Miniimonas species PCH200.</title>
        <authorList>
            <person name="Thakur V."/>
            <person name="Kumar V."/>
            <person name="Singh D."/>
        </authorList>
    </citation>
    <scope>NUCLEOTIDE SEQUENCE [LARGE SCALE GENOMIC DNA]</scope>
    <source>
        <strain evidence="2 3">PCH200</strain>
    </source>
</reference>
<evidence type="ECO:0000313" key="3">
    <source>
        <dbReference type="Proteomes" id="UP000245166"/>
    </source>
</evidence>
<evidence type="ECO:0008006" key="4">
    <source>
        <dbReference type="Google" id="ProtNLM"/>
    </source>
</evidence>
<dbReference type="EMBL" id="PYHR01000002">
    <property type="protein sequence ID" value="PWD51259.1"/>
    <property type="molecule type" value="Genomic_DNA"/>
</dbReference>
<protein>
    <recommendedName>
        <fullName evidence="4">DUF429 domain-containing protein</fullName>
    </recommendedName>
</protein>
<evidence type="ECO:0000256" key="1">
    <source>
        <dbReference type="SAM" id="MobiDB-lite"/>
    </source>
</evidence>
<dbReference type="AlphaFoldDB" id="A0A2U1ZWA3"/>
<evidence type="ECO:0000313" key="2">
    <source>
        <dbReference type="EMBL" id="PWD51259.1"/>
    </source>
</evidence>
<dbReference type="Pfam" id="PF04250">
    <property type="entry name" value="DUF429"/>
    <property type="match status" value="1"/>
</dbReference>
<name>A0A2U1ZWA3_9MICO</name>
<proteinExistence type="predicted"/>
<keyword evidence="3" id="KW-1185">Reference proteome</keyword>
<dbReference type="Proteomes" id="UP000245166">
    <property type="component" value="Unassembled WGS sequence"/>
</dbReference>
<feature type="region of interest" description="Disordered" evidence="1">
    <location>
        <begin position="78"/>
        <end position="139"/>
    </location>
</feature>
<gene>
    <name evidence="2" type="ORF">C8046_11935</name>
</gene>
<organism evidence="2 3">
    <name type="scientific">Serinibacter arcticus</name>
    <dbReference type="NCBI Taxonomy" id="1655435"/>
    <lineage>
        <taxon>Bacteria</taxon>
        <taxon>Bacillati</taxon>
        <taxon>Actinomycetota</taxon>
        <taxon>Actinomycetes</taxon>
        <taxon>Micrococcales</taxon>
        <taxon>Beutenbergiaceae</taxon>
        <taxon>Serinibacter</taxon>
    </lineage>
</organism>
<dbReference type="InterPro" id="IPR007362">
    <property type="entry name" value="DUF429"/>
</dbReference>
<accession>A0A2U1ZWA3</accession>